<dbReference type="RefSeq" id="WP_347437321.1">
    <property type="nucleotide sequence ID" value="NZ_CP089291.1"/>
</dbReference>
<dbReference type="Pfam" id="PF12705">
    <property type="entry name" value="PDDEXK_1"/>
    <property type="match status" value="1"/>
</dbReference>
<evidence type="ECO:0000313" key="12">
    <source>
        <dbReference type="Proteomes" id="UP000830167"/>
    </source>
</evidence>
<proteinExistence type="predicted"/>
<evidence type="ECO:0000256" key="3">
    <source>
        <dbReference type="ARBA" id="ARBA00022763"/>
    </source>
</evidence>
<dbReference type="InterPro" id="IPR027417">
    <property type="entry name" value="P-loop_NTPase"/>
</dbReference>
<dbReference type="Proteomes" id="UP000830167">
    <property type="component" value="Chromosome"/>
</dbReference>
<evidence type="ECO:0000256" key="1">
    <source>
        <dbReference type="ARBA" id="ARBA00022722"/>
    </source>
</evidence>
<name>A0ABY4CMG5_9BACL</name>
<keyword evidence="5" id="KW-0347">Helicase</keyword>
<dbReference type="Gene3D" id="3.40.50.300">
    <property type="entry name" value="P-loop containing nucleotide triphosphate hydrolases"/>
    <property type="match status" value="1"/>
</dbReference>
<evidence type="ECO:0000256" key="6">
    <source>
        <dbReference type="ARBA" id="ARBA00022839"/>
    </source>
</evidence>
<dbReference type="InterPro" id="IPR011335">
    <property type="entry name" value="Restrct_endonuc-II-like"/>
</dbReference>
<dbReference type="InterPro" id="IPR038726">
    <property type="entry name" value="PDDEXK_AddAB-type"/>
</dbReference>
<sequence length="912" mass="105345">MMYGNDVCMGTLAKALRERKQVLFIGSHPLLIEQRKQQFLQLTGGYIGIYWTTPNQLADHILEASGKAYVRIDQATRQDLVESVLLSMDGQGQVNHLRTGLKYPGMYRSIALWIEDLEKGGGRECLSLLKKTKDPVLRELTSIYENYLICLSRLDFPYKETEQVFQIASGIVEEEQDKCTQLGEMVIMEGVFPDSPELQRFLEVVRSAIPESFTLHPLEDNWSAKSDRVRLKYGNTAYEEVRVASSDIQRQMSLGYREDEILIVTPNSYYSQLVKRELYSKGIKVHGTKNVPMLNLSVSQRILSLLELRKKDWERETLLKCARLHGAFEGLLEEEIAWGRKIIEESGVLTGFSNWMTLFRGNLARSKIRLEYLDGDGDTVLVEQRRVSARKWFRFLVQINRITQHIAERDSWGNYLDHLLSFIEKDERTILRSRNDSLQVLHYESLRNCIRTRYEIVMAFPVEAGRKISLERFMKWLTERLSTAMLPIGREENGIQVYNTDEIYGVTFPKVYVLGLIEDVWPRSFDPHWIWDLCKREEAEFGLKIPNASKQELEDRKLFEWAVSAGGEKLVLFSSLRNERGHATTLSRYVTEWLGYQERIVNVIRLPKKDLYRDTTPVQFFDQHKPISVTGINTYAKCPFKYWASGVLHVGERIYRKNGLLPIDKGSLLHRVFRELVENPVFSKEELTQRAEFLVEEEFRRLESMYGFSGPKWEVQCRMLKRDLLEFAAREGGGLLKQEGIQHLAEWGFGRVHAEKMAVSSSEQPLLLKWEGLELWVSGSIDRVDLGKEGFWVLDYKLSSGPSRRDIEHGRDLQMALYLLAYSQLSGTGISPLGGQFAVVRNPGEGGNVGFDSPEDFAEYAERINDQLFELVKQMLKGDVAPRPRERSECQNCSFLGICRRDEYGYRRGEVV</sequence>
<evidence type="ECO:0000256" key="9">
    <source>
        <dbReference type="ARBA" id="ARBA00023204"/>
    </source>
</evidence>
<keyword evidence="1" id="KW-0540">Nuclease</keyword>
<evidence type="ECO:0000256" key="2">
    <source>
        <dbReference type="ARBA" id="ARBA00022741"/>
    </source>
</evidence>
<organism evidence="11 12">
    <name type="scientific">Fodinisporobacter ferrooxydans</name>
    <dbReference type="NCBI Taxonomy" id="2901836"/>
    <lineage>
        <taxon>Bacteria</taxon>
        <taxon>Bacillati</taxon>
        <taxon>Bacillota</taxon>
        <taxon>Bacilli</taxon>
        <taxon>Bacillales</taxon>
        <taxon>Alicyclobacillaceae</taxon>
        <taxon>Fodinisporobacter</taxon>
    </lineage>
</organism>
<evidence type="ECO:0000256" key="7">
    <source>
        <dbReference type="ARBA" id="ARBA00022840"/>
    </source>
</evidence>
<keyword evidence="8" id="KW-0238">DNA-binding</keyword>
<accession>A0ABY4CMG5</accession>
<evidence type="ECO:0000256" key="8">
    <source>
        <dbReference type="ARBA" id="ARBA00023125"/>
    </source>
</evidence>
<evidence type="ECO:0000256" key="4">
    <source>
        <dbReference type="ARBA" id="ARBA00022801"/>
    </source>
</evidence>
<evidence type="ECO:0000256" key="5">
    <source>
        <dbReference type="ARBA" id="ARBA00022806"/>
    </source>
</evidence>
<gene>
    <name evidence="11" type="ORF">LSG31_22670</name>
</gene>
<keyword evidence="9" id="KW-0234">DNA repair</keyword>
<protein>
    <submittedName>
        <fullName evidence="11">Exodeoxyribonuclease V subunit gamma</fullName>
        <ecNumber evidence="11">3.1.11.5</ecNumber>
    </submittedName>
</protein>
<keyword evidence="3" id="KW-0227">DNA damage</keyword>
<keyword evidence="4 11" id="KW-0378">Hydrolase</keyword>
<evidence type="ECO:0000313" key="11">
    <source>
        <dbReference type="EMBL" id="UOF90622.1"/>
    </source>
</evidence>
<dbReference type="SUPFAM" id="SSF52540">
    <property type="entry name" value="P-loop containing nucleoside triphosphate hydrolases"/>
    <property type="match status" value="1"/>
</dbReference>
<evidence type="ECO:0000259" key="10">
    <source>
        <dbReference type="Pfam" id="PF12705"/>
    </source>
</evidence>
<keyword evidence="2" id="KW-0547">Nucleotide-binding</keyword>
<keyword evidence="7" id="KW-0067">ATP-binding</keyword>
<dbReference type="EC" id="3.1.11.5" evidence="11"/>
<reference evidence="11" key="1">
    <citation type="submission" date="2021-12" db="EMBL/GenBank/DDBJ databases">
        <title>Alicyclobacillaceae gen. nov., sp. nov., isolated from chalcocite enrichment system.</title>
        <authorList>
            <person name="Jiang Z."/>
        </authorList>
    </citation>
    <scope>NUCLEOTIDE SEQUENCE</scope>
    <source>
        <strain evidence="11">MYW30-H2</strain>
    </source>
</reference>
<feature type="domain" description="PD-(D/E)XK endonuclease-like" evidence="10">
    <location>
        <begin position="627"/>
        <end position="900"/>
    </location>
</feature>
<keyword evidence="12" id="KW-1185">Reference proteome</keyword>
<dbReference type="SUPFAM" id="SSF52980">
    <property type="entry name" value="Restriction endonuclease-like"/>
    <property type="match status" value="1"/>
</dbReference>
<dbReference type="GO" id="GO:0008854">
    <property type="term" value="F:exodeoxyribonuclease V activity"/>
    <property type="evidence" value="ECO:0007669"/>
    <property type="project" value="UniProtKB-EC"/>
</dbReference>
<dbReference type="InterPro" id="IPR011604">
    <property type="entry name" value="PDDEXK-like_dom_sf"/>
</dbReference>
<keyword evidence="6" id="KW-0269">Exonuclease</keyword>
<dbReference type="Gene3D" id="3.90.320.10">
    <property type="match status" value="1"/>
</dbReference>
<dbReference type="EMBL" id="CP089291">
    <property type="protein sequence ID" value="UOF90622.1"/>
    <property type="molecule type" value="Genomic_DNA"/>
</dbReference>